<keyword evidence="2" id="KW-1185">Reference proteome</keyword>
<dbReference type="Proteomes" id="UP001234178">
    <property type="component" value="Unassembled WGS sequence"/>
</dbReference>
<accession>A0ABQ9ZPC8</accession>
<name>A0ABQ9ZPC8_9CRUS</name>
<organism evidence="1 2">
    <name type="scientific">Daphnia magna</name>
    <dbReference type="NCBI Taxonomy" id="35525"/>
    <lineage>
        <taxon>Eukaryota</taxon>
        <taxon>Metazoa</taxon>
        <taxon>Ecdysozoa</taxon>
        <taxon>Arthropoda</taxon>
        <taxon>Crustacea</taxon>
        <taxon>Branchiopoda</taxon>
        <taxon>Diplostraca</taxon>
        <taxon>Cladocera</taxon>
        <taxon>Anomopoda</taxon>
        <taxon>Daphniidae</taxon>
        <taxon>Daphnia</taxon>
    </lineage>
</organism>
<sequence>MCESVNPYTGNQSDKTTLGATVQVGYSSILGARVWVHRGGTAISGSSRGNKNLSYGYRPSELRSSTLDFYSRKTKMWNVLACIKGGSQRFISQSCKDLPLLLCCCLRTIIGRFDGQVFSVLNSALVLVQELRHAQRTQFADGQDFVVKNEGVAVNSKDFAGLLQLPTDTPMEQNLYFGPPDRLLFLKKVRMRMRLPA</sequence>
<protein>
    <submittedName>
        <fullName evidence="1">Uncharacterized protein</fullName>
    </submittedName>
</protein>
<evidence type="ECO:0000313" key="1">
    <source>
        <dbReference type="EMBL" id="KAK4014440.1"/>
    </source>
</evidence>
<reference evidence="1 2" key="1">
    <citation type="journal article" date="2023" name="Nucleic Acids Res.">
        <title>The hologenome of Daphnia magna reveals possible DNA methylation and microbiome-mediated evolution of the host genome.</title>
        <authorList>
            <person name="Chaturvedi A."/>
            <person name="Li X."/>
            <person name="Dhandapani V."/>
            <person name="Marshall H."/>
            <person name="Kissane S."/>
            <person name="Cuenca-Cambronero M."/>
            <person name="Asole G."/>
            <person name="Calvet F."/>
            <person name="Ruiz-Romero M."/>
            <person name="Marangio P."/>
            <person name="Guigo R."/>
            <person name="Rago D."/>
            <person name="Mirbahai L."/>
            <person name="Eastwood N."/>
            <person name="Colbourne J.K."/>
            <person name="Zhou J."/>
            <person name="Mallon E."/>
            <person name="Orsini L."/>
        </authorList>
    </citation>
    <scope>NUCLEOTIDE SEQUENCE [LARGE SCALE GENOMIC DNA]</scope>
    <source>
        <strain evidence="1">LRV0_1</strain>
    </source>
</reference>
<comment type="caution">
    <text evidence="1">The sequence shown here is derived from an EMBL/GenBank/DDBJ whole genome shotgun (WGS) entry which is preliminary data.</text>
</comment>
<dbReference type="EMBL" id="JAOYFB010000004">
    <property type="protein sequence ID" value="KAK4014440.1"/>
    <property type="molecule type" value="Genomic_DNA"/>
</dbReference>
<proteinExistence type="predicted"/>
<gene>
    <name evidence="1" type="ORF">OUZ56_026961</name>
</gene>
<evidence type="ECO:0000313" key="2">
    <source>
        <dbReference type="Proteomes" id="UP001234178"/>
    </source>
</evidence>